<sequence length="143" mass="14547">MLVTLSTLLAGCSRVAVVDPTPGPAEAAVCTALMADLPEQVLDQDRRTVEPGTFSAAWGKPAIVLRCGGPAPPTLTPFSECFDVNGVGWFSEEATGGMIFTTIGRAAYVEVAVPTAYQLGSGALVDVGAAVSAHDPVVKPCAG</sequence>
<keyword evidence="2" id="KW-1185">Reference proteome</keyword>
<dbReference type="EMBL" id="BAAAYR010000001">
    <property type="protein sequence ID" value="GAA3549265.1"/>
    <property type="molecule type" value="Genomic_DNA"/>
</dbReference>
<proteinExistence type="predicted"/>
<evidence type="ECO:0000313" key="2">
    <source>
        <dbReference type="Proteomes" id="UP001500767"/>
    </source>
</evidence>
<accession>A0ABP6WC25</accession>
<dbReference type="InterPro" id="IPR021903">
    <property type="entry name" value="DUF3515"/>
</dbReference>
<comment type="caution">
    <text evidence="1">The sequence shown here is derived from an EMBL/GenBank/DDBJ whole genome shotgun (WGS) entry which is preliminary data.</text>
</comment>
<dbReference type="Pfam" id="PF12028">
    <property type="entry name" value="DUF3515"/>
    <property type="match status" value="1"/>
</dbReference>
<protein>
    <recommendedName>
        <fullName evidence="3">DUF3515 domain-containing protein</fullName>
    </recommendedName>
</protein>
<evidence type="ECO:0000313" key="1">
    <source>
        <dbReference type="EMBL" id="GAA3549265.1"/>
    </source>
</evidence>
<name>A0ABP6WC25_9ACTN</name>
<gene>
    <name evidence="1" type="ORF">GCM10022197_00100</name>
</gene>
<evidence type="ECO:0008006" key="3">
    <source>
        <dbReference type="Google" id="ProtNLM"/>
    </source>
</evidence>
<dbReference type="Proteomes" id="UP001500767">
    <property type="component" value="Unassembled WGS sequence"/>
</dbReference>
<reference evidence="2" key="1">
    <citation type="journal article" date="2019" name="Int. J. Syst. Evol. Microbiol.">
        <title>The Global Catalogue of Microorganisms (GCM) 10K type strain sequencing project: providing services to taxonomists for standard genome sequencing and annotation.</title>
        <authorList>
            <consortium name="The Broad Institute Genomics Platform"/>
            <consortium name="The Broad Institute Genome Sequencing Center for Infectious Disease"/>
            <person name="Wu L."/>
            <person name="Ma J."/>
        </authorList>
    </citation>
    <scope>NUCLEOTIDE SEQUENCE [LARGE SCALE GENOMIC DNA]</scope>
    <source>
        <strain evidence="2">JCM 16540</strain>
    </source>
</reference>
<organism evidence="1 2">
    <name type="scientific">Microlunatus spumicola</name>
    <dbReference type="NCBI Taxonomy" id="81499"/>
    <lineage>
        <taxon>Bacteria</taxon>
        <taxon>Bacillati</taxon>
        <taxon>Actinomycetota</taxon>
        <taxon>Actinomycetes</taxon>
        <taxon>Propionibacteriales</taxon>
        <taxon>Propionibacteriaceae</taxon>
        <taxon>Microlunatus</taxon>
    </lineage>
</organism>